<proteinExistence type="predicted"/>
<evidence type="ECO:0000313" key="2">
    <source>
        <dbReference type="Proteomes" id="UP001153678"/>
    </source>
</evidence>
<comment type="caution">
    <text evidence="1">The sequence shown here is derived from an EMBL/GenBank/DDBJ whole genome shotgun (WGS) entry which is preliminary data.</text>
</comment>
<organism evidence="1 2">
    <name type="scientific">Funneliformis geosporum</name>
    <dbReference type="NCBI Taxonomy" id="1117311"/>
    <lineage>
        <taxon>Eukaryota</taxon>
        <taxon>Fungi</taxon>
        <taxon>Fungi incertae sedis</taxon>
        <taxon>Mucoromycota</taxon>
        <taxon>Glomeromycotina</taxon>
        <taxon>Glomeromycetes</taxon>
        <taxon>Glomerales</taxon>
        <taxon>Glomeraceae</taxon>
        <taxon>Funneliformis</taxon>
    </lineage>
</organism>
<reference evidence="1" key="1">
    <citation type="submission" date="2022-08" db="EMBL/GenBank/DDBJ databases">
        <authorList>
            <person name="Kallberg Y."/>
            <person name="Tangrot J."/>
            <person name="Rosling A."/>
        </authorList>
    </citation>
    <scope>NUCLEOTIDE SEQUENCE</scope>
    <source>
        <strain evidence="1">Wild A</strain>
    </source>
</reference>
<accession>A0A9W4SDI2</accession>
<evidence type="ECO:0000313" key="1">
    <source>
        <dbReference type="EMBL" id="CAI2164507.1"/>
    </source>
</evidence>
<dbReference type="EMBL" id="CAMKVN010000160">
    <property type="protein sequence ID" value="CAI2164507.1"/>
    <property type="molecule type" value="Genomic_DNA"/>
</dbReference>
<sequence length="293" mass="33762">MKITFVENEALNIDISLKTGVQRLRRTARTYYHLYLNPLTRLYTSSFEVIKTKFSVLRIFPCPNNKLLQIPNISAYLNKKLKPDIKSAESDVQAWFNGREVRSCQSERMDKKYEEPLFGSRIITCEKDMWTASEINIHDTLTPLDRSICFLDGRALEGIARKPDFTVVDENLVLLPLEYKTRWVLKVPCIRILSHFIFEKKSFKRRNLQRVKGDQGWLQISDAITNASTDHTLLKSVAYLIFIASSNRYAPFIEKPIMVAVDGKKISSLKEPTVITRSQSRQTLGPLNSNTNL</sequence>
<dbReference type="OrthoDB" id="2440371at2759"/>
<dbReference type="Proteomes" id="UP001153678">
    <property type="component" value="Unassembled WGS sequence"/>
</dbReference>
<dbReference type="AlphaFoldDB" id="A0A9W4SDI2"/>
<gene>
    <name evidence="1" type="ORF">FWILDA_LOCUS1602</name>
</gene>
<keyword evidence="2" id="KW-1185">Reference proteome</keyword>
<protein>
    <submittedName>
        <fullName evidence="1">8273_t:CDS:1</fullName>
    </submittedName>
</protein>
<name>A0A9W4SDI2_9GLOM</name>